<dbReference type="AlphaFoldDB" id="W6MKH0"/>
<dbReference type="FunFam" id="3.50.50.60:FF:000021">
    <property type="entry name" value="Ubiquinone biosynthesis monooxygenase COQ6"/>
    <property type="match status" value="1"/>
</dbReference>
<dbReference type="NCBIfam" id="TIGR01988">
    <property type="entry name" value="Ubi-OHases"/>
    <property type="match status" value="1"/>
</dbReference>
<gene>
    <name evidence="11" type="primary">COQ6</name>
    <name evidence="13" type="ORF">KUCA_T00002840001</name>
</gene>
<keyword evidence="10 11" id="KW-0472">Membrane</keyword>
<dbReference type="PANTHER" id="PTHR43876:SF7">
    <property type="entry name" value="UBIQUINONE BIOSYNTHESIS MONOOXYGENASE COQ6, MITOCHONDRIAL"/>
    <property type="match status" value="1"/>
</dbReference>
<dbReference type="UniPathway" id="UPA00232"/>
<dbReference type="GO" id="GO:0120538">
    <property type="term" value="F:2-methoxy-6-polyprenolphenol 4-hydroxylase activity"/>
    <property type="evidence" value="ECO:0007669"/>
    <property type="project" value="UniProtKB-EC"/>
</dbReference>
<dbReference type="GO" id="GO:0106364">
    <property type="term" value="F:4-hydroxy-3-all-trans-polyprenylbenzoate oxygenase activity"/>
    <property type="evidence" value="ECO:0007669"/>
    <property type="project" value="UniProtKB-EC"/>
</dbReference>
<dbReference type="Pfam" id="PF01494">
    <property type="entry name" value="FAD_binding_3"/>
    <property type="match status" value="2"/>
</dbReference>
<dbReference type="HOGENOM" id="CLU_009665_8_0_1"/>
<keyword evidence="14" id="KW-1185">Reference proteome</keyword>
<evidence type="ECO:0000256" key="8">
    <source>
        <dbReference type="ARBA" id="ARBA00023033"/>
    </source>
</evidence>
<evidence type="ECO:0000313" key="13">
    <source>
        <dbReference type="EMBL" id="CDK26866.1"/>
    </source>
</evidence>
<name>W6MKH0_9ASCO</name>
<keyword evidence="4 11" id="KW-0831">Ubiquinone biosynthesis</keyword>
<comment type="cofactor">
    <cofactor evidence="1 11">
        <name>FAD</name>
        <dbReference type="ChEBI" id="CHEBI:57692"/>
    </cofactor>
</comment>
<dbReference type="PROSITE" id="PS01304">
    <property type="entry name" value="UBIH"/>
    <property type="match status" value="1"/>
</dbReference>
<keyword evidence="7 11" id="KW-0560">Oxidoreductase</keyword>
<feature type="domain" description="FAD-binding" evidence="12">
    <location>
        <begin position="333"/>
        <end position="384"/>
    </location>
</feature>
<evidence type="ECO:0000256" key="9">
    <source>
        <dbReference type="ARBA" id="ARBA00023128"/>
    </source>
</evidence>
<evidence type="ECO:0000256" key="2">
    <source>
        <dbReference type="ARBA" id="ARBA00005349"/>
    </source>
</evidence>
<dbReference type="InterPro" id="IPR051205">
    <property type="entry name" value="UbiH/COQ6_monooxygenase"/>
</dbReference>
<evidence type="ECO:0000256" key="7">
    <source>
        <dbReference type="ARBA" id="ARBA00023002"/>
    </source>
</evidence>
<keyword evidence="5 11" id="KW-0999">Mitochondrion inner membrane</keyword>
<protein>
    <recommendedName>
        <fullName evidence="11">Ubiquinone biosynthesis monooxygenase COQ6, mitochondrial</fullName>
        <ecNumber evidence="11">1.14.15.45</ecNumber>
    </recommendedName>
    <alternativeName>
        <fullName evidence="11">2-methoxy-6-polyprenolphenol 4-hydroxylase</fullName>
        <ecNumber evidence="11">1.14.15.46</ecNumber>
    </alternativeName>
</protein>
<dbReference type="InterPro" id="IPR010971">
    <property type="entry name" value="UbiH/COQ6"/>
</dbReference>
<evidence type="ECO:0000256" key="1">
    <source>
        <dbReference type="ARBA" id="ARBA00001974"/>
    </source>
</evidence>
<accession>W6MKH0</accession>
<evidence type="ECO:0000256" key="10">
    <source>
        <dbReference type="ARBA" id="ARBA00023136"/>
    </source>
</evidence>
<dbReference type="EC" id="1.14.15.46" evidence="11"/>
<dbReference type="GO" id="GO:0031314">
    <property type="term" value="C:extrinsic component of mitochondrial inner membrane"/>
    <property type="evidence" value="ECO:0007669"/>
    <property type="project" value="UniProtKB-UniRule"/>
</dbReference>
<dbReference type="GO" id="GO:0071949">
    <property type="term" value="F:FAD binding"/>
    <property type="evidence" value="ECO:0007669"/>
    <property type="project" value="InterPro"/>
</dbReference>
<feature type="domain" description="FAD-binding" evidence="12">
    <location>
        <begin position="17"/>
        <end position="277"/>
    </location>
</feature>
<comment type="subunit">
    <text evidence="11">Component of a multi-subunit COQ enzyme complex, composed of at least COQ3, COQ4, COQ5, COQ6, COQ7 and COQ9.</text>
</comment>
<dbReference type="InterPro" id="IPR018168">
    <property type="entry name" value="Ubi_Hdrlase_CS"/>
</dbReference>
<keyword evidence="8 11" id="KW-0503">Monooxygenase</keyword>
<dbReference type="GO" id="GO:0016712">
    <property type="term" value="F:oxidoreductase activity, acting on paired donors, with incorporation or reduction of molecular oxygen, reduced flavin or flavoprotein as one donor, and incorporation of one atom of oxygen"/>
    <property type="evidence" value="ECO:0007669"/>
    <property type="project" value="UniProtKB-UniRule"/>
</dbReference>
<evidence type="ECO:0000313" key="14">
    <source>
        <dbReference type="Proteomes" id="UP000019384"/>
    </source>
</evidence>
<reference evidence="13" key="2">
    <citation type="submission" date="2014-02" db="EMBL/GenBank/DDBJ databases">
        <title>Complete DNA sequence of /Kuraishia capsulata/ illustrates novel genomic features among budding yeasts (/Saccharomycotina/).</title>
        <authorList>
            <person name="Morales L."/>
            <person name="Noel B."/>
            <person name="Porcel B."/>
            <person name="Marcet-Houben M."/>
            <person name="Hullo M-F."/>
            <person name="Sacerdot C."/>
            <person name="Tekaia F."/>
            <person name="Leh-Louis V."/>
            <person name="Despons L."/>
            <person name="Khanna V."/>
            <person name="Aury J-M."/>
            <person name="Barbe V."/>
            <person name="Couloux A."/>
            <person name="Labadie K."/>
            <person name="Pelletier E."/>
            <person name="Souciet J-L."/>
            <person name="Boekhout T."/>
            <person name="Gabaldon T."/>
            <person name="Wincker P."/>
            <person name="Dujon B."/>
        </authorList>
    </citation>
    <scope>NUCLEOTIDE SEQUENCE</scope>
    <source>
        <strain evidence="13">CBS 1993</strain>
    </source>
</reference>
<comment type="catalytic activity">
    <reaction evidence="11">
        <text>a 4-hydroxy-3-(all-trans-polyprenyl)benzoate + 2 reduced [2Fe-2S]-[ferredoxin] + O2 + 2 H(+) = a 3,4-dihydroxy-5-(all-trans-polyprenyl)benzoate + 2 oxidized [2Fe-2S]-[ferredoxin] + H2O</text>
        <dbReference type="Rhea" id="RHEA:81195"/>
        <dbReference type="Rhea" id="RHEA-COMP:9514"/>
        <dbReference type="Rhea" id="RHEA-COMP:10000"/>
        <dbReference type="Rhea" id="RHEA-COMP:10001"/>
        <dbReference type="Rhea" id="RHEA-COMP:10930"/>
        <dbReference type="ChEBI" id="CHEBI:15377"/>
        <dbReference type="ChEBI" id="CHEBI:15378"/>
        <dbReference type="ChEBI" id="CHEBI:15379"/>
        <dbReference type="ChEBI" id="CHEBI:33737"/>
        <dbReference type="ChEBI" id="CHEBI:33738"/>
        <dbReference type="ChEBI" id="CHEBI:64694"/>
        <dbReference type="ChEBI" id="CHEBI:78396"/>
        <dbReference type="EC" id="1.14.15.45"/>
    </reaction>
</comment>
<organism evidence="13 14">
    <name type="scientific">Kuraishia capsulata CBS 1993</name>
    <dbReference type="NCBI Taxonomy" id="1382522"/>
    <lineage>
        <taxon>Eukaryota</taxon>
        <taxon>Fungi</taxon>
        <taxon>Dikarya</taxon>
        <taxon>Ascomycota</taxon>
        <taxon>Saccharomycotina</taxon>
        <taxon>Pichiomycetes</taxon>
        <taxon>Pichiales</taxon>
        <taxon>Pichiaceae</taxon>
        <taxon>Kuraishia</taxon>
    </lineage>
</organism>
<keyword evidence="9 11" id="KW-0496">Mitochondrion</keyword>
<dbReference type="OrthoDB" id="683240at2759"/>
<evidence type="ECO:0000259" key="12">
    <source>
        <dbReference type="Pfam" id="PF01494"/>
    </source>
</evidence>
<reference evidence="13" key="1">
    <citation type="submission" date="2013-12" db="EMBL/GenBank/DDBJ databases">
        <authorList>
            <person name="Genoscope - CEA"/>
        </authorList>
    </citation>
    <scope>NUCLEOTIDE SEQUENCE</scope>
    <source>
        <strain evidence="13">CBS 1993</strain>
    </source>
</reference>
<evidence type="ECO:0000256" key="4">
    <source>
        <dbReference type="ARBA" id="ARBA00022688"/>
    </source>
</evidence>
<keyword evidence="3 11" id="KW-0285">Flavoprotein</keyword>
<dbReference type="InterPro" id="IPR002938">
    <property type="entry name" value="FAD-bd"/>
</dbReference>
<keyword evidence="6 11" id="KW-0274">FAD</keyword>
<dbReference type="Proteomes" id="UP000019384">
    <property type="component" value="Unassembled WGS sequence"/>
</dbReference>
<comment type="pathway">
    <text evidence="11">Cofactor biosynthesis; ubiquinone biosynthesis.</text>
</comment>
<evidence type="ECO:0000256" key="11">
    <source>
        <dbReference type="HAMAP-Rule" id="MF_03193"/>
    </source>
</evidence>
<dbReference type="EC" id="1.14.15.45" evidence="11"/>
<dbReference type="Gene3D" id="3.50.50.60">
    <property type="entry name" value="FAD/NAD(P)-binding domain"/>
    <property type="match status" value="2"/>
</dbReference>
<evidence type="ECO:0000256" key="6">
    <source>
        <dbReference type="ARBA" id="ARBA00022827"/>
    </source>
</evidence>
<comment type="function">
    <text evidence="11">FAD-dependent monooxygenase required for two non-consecutive steps during ubiquinone biosynthesis. Required for the C5-ring hydroxylation during ubiquinone biosynthesis by catalyzing the hydroxylation of 4-hydroxy-3-(all-trans-polyprenyl)benzoic acid to 3,4-dihydroxy-5-(all-trans-polyprenyl)benzoic acid. Also acts downstream of coq4, for the C1-hydroxylation during ubiquinone biosynthesis by catalyzing the hydroxylation of 2-methoxy-6-(all-trans-polyprenyl)phenol to 2-methoxy-6-(all-trans-polyprenyl)benzene-1,4-diol. The electrons required for the hydroxylation reaction are funneled indirectly to coq6 from NADPH via a ferredoxin/ferredoxin reductase system.</text>
</comment>
<dbReference type="InterPro" id="IPR036188">
    <property type="entry name" value="FAD/NAD-bd_sf"/>
</dbReference>
<proteinExistence type="inferred from homology"/>
<dbReference type="PRINTS" id="PR00420">
    <property type="entry name" value="RNGMNOXGNASE"/>
</dbReference>
<comment type="catalytic activity">
    <reaction evidence="11">
        <text>a 2-methoxy-6-(all-trans-polyprenyl)phenol + 2 reduced [2Fe-2S]-[ferredoxin] + O2 + 2 H(+) = a 2-methoxy-6-(all-trans-polyprenyl)benzene-1,4-diol + 2 oxidized [2Fe-2S]-[ferredoxin] + H2O</text>
        <dbReference type="Rhea" id="RHEA:81183"/>
        <dbReference type="Rhea" id="RHEA-COMP:9551"/>
        <dbReference type="Rhea" id="RHEA-COMP:10000"/>
        <dbReference type="Rhea" id="RHEA-COMP:10001"/>
        <dbReference type="Rhea" id="RHEA-COMP:10858"/>
        <dbReference type="ChEBI" id="CHEBI:15377"/>
        <dbReference type="ChEBI" id="CHEBI:15378"/>
        <dbReference type="ChEBI" id="CHEBI:15379"/>
        <dbReference type="ChEBI" id="CHEBI:33737"/>
        <dbReference type="ChEBI" id="CHEBI:33738"/>
        <dbReference type="ChEBI" id="CHEBI:62731"/>
        <dbReference type="ChEBI" id="CHEBI:84166"/>
        <dbReference type="EC" id="1.14.15.46"/>
    </reaction>
</comment>
<evidence type="ECO:0000256" key="5">
    <source>
        <dbReference type="ARBA" id="ARBA00022792"/>
    </source>
</evidence>
<comment type="similarity">
    <text evidence="2 11">Belongs to the UbiH/COQ6 family.</text>
</comment>
<dbReference type="SUPFAM" id="SSF51905">
    <property type="entry name" value="FAD/NAD(P)-binding domain"/>
    <property type="match status" value="1"/>
</dbReference>
<comment type="subcellular location">
    <subcellularLocation>
        <location evidence="11">Mitochondrion inner membrane</location>
        <topology evidence="11">Peripheral membrane protein</topology>
        <orientation evidence="11">Matrix side</orientation>
    </subcellularLocation>
</comment>
<dbReference type="STRING" id="1382522.W6MKH0"/>
<dbReference type="InterPro" id="IPR000689">
    <property type="entry name" value="UbQ_mOase_COQ6"/>
</dbReference>
<dbReference type="EMBL" id="HG793127">
    <property type="protein sequence ID" value="CDK26866.1"/>
    <property type="molecule type" value="Genomic_DNA"/>
</dbReference>
<evidence type="ECO:0000256" key="3">
    <source>
        <dbReference type="ARBA" id="ARBA00022630"/>
    </source>
</evidence>
<dbReference type="PANTHER" id="PTHR43876">
    <property type="entry name" value="UBIQUINONE BIOSYNTHESIS MONOOXYGENASE COQ6, MITOCHONDRIAL"/>
    <property type="match status" value="1"/>
</dbReference>
<dbReference type="HAMAP" id="MF_03193">
    <property type="entry name" value="COQ6_monooxygenase"/>
    <property type="match status" value="1"/>
</dbReference>
<sequence>MFRAIRHLSTVSAMRLADVVIIGGGPAGLTLASALKASRSTSQLKVELIEGGKLLEGLREFGNSPPEDITNRVVSLTPATVNYLEKIGVWDFIRYERIEEYDNILAYDGVTNSRIEFEHVGIATMCENLNLQSALLAKIEDLGESGCPLDIHDSTKVVGIDSAGNGWPVVELDNGERIQTRLLVGADGFNSPVRKFAGIESRGWSYNRWGIVATLNFKVDSFRQITGWQRFLPSGPIALLPLPNDMASLVWSTTPELANVLLKLSEEKFAAMINAAMKLDPEEMKYLYKLAEEDDNSLVDSISWRLSLFNNKLQPEQHELYPLEIESLVPGSRAKFPLKMSHADTYVGPRIALVGDAAHTTHPLAGQGLNMGQADVQSLVNCIETATERGLDIGSTLALEPYFSERWPINNAMLGVVDKLHKLFSTDFTPVVMARSFGLDVLNTVPFVKDFLVDRMSSK</sequence>